<evidence type="ECO:0000313" key="2">
    <source>
        <dbReference type="Proteomes" id="UP000198850"/>
    </source>
</evidence>
<reference evidence="1 2" key="1">
    <citation type="submission" date="2016-10" db="EMBL/GenBank/DDBJ databases">
        <authorList>
            <person name="de Groot N.N."/>
        </authorList>
    </citation>
    <scope>NUCLEOTIDE SEQUENCE [LARGE SCALE GENOMIC DNA]</scope>
    <source>
        <strain evidence="1 2">DSM 19033</strain>
    </source>
</reference>
<keyword evidence="2" id="KW-1185">Reference proteome</keyword>
<protein>
    <submittedName>
        <fullName evidence="1">Uncharacterized protein</fullName>
    </submittedName>
</protein>
<dbReference type="AlphaFoldDB" id="A0A1H4CRN3"/>
<dbReference type="STRING" id="425514.SAMN05443550_104157"/>
<name>A0A1H4CRN3_9SPHI</name>
<accession>A0A1H4CRN3</accession>
<evidence type="ECO:0000313" key="1">
    <source>
        <dbReference type="EMBL" id="SEA63027.1"/>
    </source>
</evidence>
<sequence length="67" mass="7117">MLLSGSGLFATYDPLVVHTAKRVKNPVAIRVAFKYSVGFTPGSVASNANIIDAGLLVRKDGEIKKIT</sequence>
<dbReference type="EMBL" id="FNRA01000004">
    <property type="protein sequence ID" value="SEA63027.1"/>
    <property type="molecule type" value="Genomic_DNA"/>
</dbReference>
<gene>
    <name evidence="1" type="ORF">SAMN05443550_104157</name>
</gene>
<proteinExistence type="predicted"/>
<organism evidence="1 2">
    <name type="scientific">Pedobacter hartonius</name>
    <dbReference type="NCBI Taxonomy" id="425514"/>
    <lineage>
        <taxon>Bacteria</taxon>
        <taxon>Pseudomonadati</taxon>
        <taxon>Bacteroidota</taxon>
        <taxon>Sphingobacteriia</taxon>
        <taxon>Sphingobacteriales</taxon>
        <taxon>Sphingobacteriaceae</taxon>
        <taxon>Pedobacter</taxon>
    </lineage>
</organism>
<dbReference type="Proteomes" id="UP000198850">
    <property type="component" value="Unassembled WGS sequence"/>
</dbReference>